<proteinExistence type="predicted"/>
<name>A0AA39Z231_9PEZI</name>
<comment type="caution">
    <text evidence="3">The sequence shown here is derived from an EMBL/GenBank/DDBJ whole genome shotgun (WGS) entry which is preliminary data.</text>
</comment>
<keyword evidence="2" id="KW-0472">Membrane</keyword>
<evidence type="ECO:0000256" key="2">
    <source>
        <dbReference type="SAM" id="Phobius"/>
    </source>
</evidence>
<feature type="compositionally biased region" description="Low complexity" evidence="1">
    <location>
        <begin position="292"/>
        <end position="315"/>
    </location>
</feature>
<feature type="compositionally biased region" description="Polar residues" evidence="1">
    <location>
        <begin position="331"/>
        <end position="359"/>
    </location>
</feature>
<feature type="region of interest" description="Disordered" evidence="1">
    <location>
        <begin position="421"/>
        <end position="674"/>
    </location>
</feature>
<gene>
    <name evidence="3" type="ORF">DIS24_g1691</name>
</gene>
<keyword evidence="2" id="KW-1133">Transmembrane helix</keyword>
<evidence type="ECO:0000313" key="3">
    <source>
        <dbReference type="EMBL" id="KAK0662728.1"/>
    </source>
</evidence>
<keyword evidence="4" id="KW-1185">Reference proteome</keyword>
<feature type="transmembrane region" description="Helical" evidence="2">
    <location>
        <begin position="64"/>
        <end position="88"/>
    </location>
</feature>
<dbReference type="EMBL" id="JAUJDW010000005">
    <property type="protein sequence ID" value="KAK0662728.1"/>
    <property type="molecule type" value="Genomic_DNA"/>
</dbReference>
<dbReference type="Proteomes" id="UP001175001">
    <property type="component" value="Unassembled WGS sequence"/>
</dbReference>
<feature type="region of interest" description="Disordered" evidence="1">
    <location>
        <begin position="280"/>
        <end position="375"/>
    </location>
</feature>
<sequence>MSHGRRSSACTASTNTVPPKILALRRNLDSQTYSAFIEEAEILNSFATMEPPIRYSFRAPFKRFYCAIVLGQLCLLSTVVALVLTIANYNRADEGDRASYVIWLVLSASATFSFMLLTFVFWHRRRKLHVMQNRLRAMQLDAQAHGSQKRLETASAGVPQLRAETDHRHSVLAQRHFEVAEDSVPAGIEPTRKTSVIAANAAGRRRQMSSATGEGCELSLFQTHLSIGSTKDDVADITNSSASGQSPPPTYMNPLQRPLRRESTTTRLWQDDPTMMDLFNGLAGANSSNKNRSSPSAIRSRPSITSNSTISPTSSPRKRAATIRSRCDPATLQSPSVSNANHRSSTALPSTQQQPQPVNTTSCRTRATSTASSLSPDCGVLLPSFPLPPSHARFSDPSLPLPPGEEDMSSMTVIWKRGKRGEDVVGNGGGQQDGEGQDKHENDSGTKTHSSDTEDGPGAVAVDGGARSNGGGGGFLEPRRYDTTVSARTRAAAAADDGRRDSHVDDIDREGDDEEGEREAHGGGVDGGGKSYAHRLTLLRTQQQSAPLLPPNDRPSTWCPSTWGTPPPQQQHRHQRRSHTIPADHSRSSSPSLSFPSHTELHCQPGSIRSSTEELLAPHRPLQSRNHSNSSGCGDNGDGGRKPKNMSSEPGGAWTAPSMRGRSASGSRFIEEMG</sequence>
<reference evidence="3" key="1">
    <citation type="submission" date="2023-06" db="EMBL/GenBank/DDBJ databases">
        <title>Multi-omics analyses reveal the molecular pathogenesis toolkit of Lasiodiplodia hormozganensis, a cross-kingdom pathogen.</title>
        <authorList>
            <person name="Felix C."/>
            <person name="Meneses R."/>
            <person name="Goncalves M.F.M."/>
            <person name="Tilleman L."/>
            <person name="Duarte A.S."/>
            <person name="Jorrin-Novo J.V."/>
            <person name="Van De Peer Y."/>
            <person name="Deforce D."/>
            <person name="Van Nieuwerburgh F."/>
            <person name="Esteves A.C."/>
            <person name="Alves A."/>
        </authorList>
    </citation>
    <scope>NUCLEOTIDE SEQUENCE</scope>
    <source>
        <strain evidence="3">CBS 339.90</strain>
    </source>
</reference>
<protein>
    <submittedName>
        <fullName evidence="3">Uncharacterized protein</fullName>
    </submittedName>
</protein>
<accession>A0AA39Z231</accession>
<feature type="compositionally biased region" description="Basic and acidic residues" evidence="1">
    <location>
        <begin position="436"/>
        <end position="452"/>
    </location>
</feature>
<feature type="transmembrane region" description="Helical" evidence="2">
    <location>
        <begin position="100"/>
        <end position="122"/>
    </location>
</feature>
<organism evidence="3 4">
    <name type="scientific">Lasiodiplodia hormozganensis</name>
    <dbReference type="NCBI Taxonomy" id="869390"/>
    <lineage>
        <taxon>Eukaryota</taxon>
        <taxon>Fungi</taxon>
        <taxon>Dikarya</taxon>
        <taxon>Ascomycota</taxon>
        <taxon>Pezizomycotina</taxon>
        <taxon>Dothideomycetes</taxon>
        <taxon>Dothideomycetes incertae sedis</taxon>
        <taxon>Botryosphaeriales</taxon>
        <taxon>Botryosphaeriaceae</taxon>
        <taxon>Lasiodiplodia</taxon>
    </lineage>
</organism>
<feature type="compositionally biased region" description="Low complexity" evidence="1">
    <location>
        <begin position="483"/>
        <end position="495"/>
    </location>
</feature>
<dbReference type="AlphaFoldDB" id="A0AA39Z231"/>
<feature type="compositionally biased region" description="Basic and acidic residues" evidence="1">
    <location>
        <begin position="496"/>
        <end position="506"/>
    </location>
</feature>
<evidence type="ECO:0000256" key="1">
    <source>
        <dbReference type="SAM" id="MobiDB-lite"/>
    </source>
</evidence>
<evidence type="ECO:0000313" key="4">
    <source>
        <dbReference type="Proteomes" id="UP001175001"/>
    </source>
</evidence>
<feature type="compositionally biased region" description="Acidic residues" evidence="1">
    <location>
        <begin position="507"/>
        <end position="517"/>
    </location>
</feature>
<feature type="compositionally biased region" description="Low complexity" evidence="1">
    <location>
        <begin position="456"/>
        <end position="466"/>
    </location>
</feature>
<feature type="compositionally biased region" description="Low complexity" evidence="1">
    <location>
        <begin position="360"/>
        <end position="375"/>
    </location>
</feature>
<feature type="compositionally biased region" description="Low complexity" evidence="1">
    <location>
        <begin position="588"/>
        <end position="597"/>
    </location>
</feature>
<feature type="region of interest" description="Disordered" evidence="1">
    <location>
        <begin position="234"/>
        <end position="261"/>
    </location>
</feature>
<keyword evidence="2" id="KW-0812">Transmembrane</keyword>
<feature type="compositionally biased region" description="Polar residues" evidence="1">
    <location>
        <begin position="554"/>
        <end position="564"/>
    </location>
</feature>